<dbReference type="RefSeq" id="WP_147332450.1">
    <property type="nucleotide sequence ID" value="NZ_QSPP01000134.1"/>
</dbReference>
<name>A0A3E4JEG1_PHOVU</name>
<evidence type="ECO:0000313" key="2">
    <source>
        <dbReference type="Proteomes" id="UP000260640"/>
    </source>
</evidence>
<reference evidence="1 2" key="1">
    <citation type="submission" date="2018-08" db="EMBL/GenBank/DDBJ databases">
        <title>A genome reference for cultivated species of the human gut microbiota.</title>
        <authorList>
            <person name="Zou Y."/>
            <person name="Xue W."/>
            <person name="Luo G."/>
        </authorList>
    </citation>
    <scope>NUCLEOTIDE SEQUENCE [LARGE SCALE GENOMIC DNA]</scope>
    <source>
        <strain evidence="1 2">TM05-16</strain>
    </source>
</reference>
<dbReference type="Proteomes" id="UP000260640">
    <property type="component" value="Unassembled WGS sequence"/>
</dbReference>
<dbReference type="AlphaFoldDB" id="A0A3E4JEG1"/>
<proteinExistence type="predicted"/>
<accession>A0A3E4JEG1</accession>
<organism evidence="1 2">
    <name type="scientific">Phocaeicola vulgatus</name>
    <name type="common">Bacteroides vulgatus</name>
    <dbReference type="NCBI Taxonomy" id="821"/>
    <lineage>
        <taxon>Bacteria</taxon>
        <taxon>Pseudomonadati</taxon>
        <taxon>Bacteroidota</taxon>
        <taxon>Bacteroidia</taxon>
        <taxon>Bacteroidales</taxon>
        <taxon>Bacteroidaceae</taxon>
        <taxon>Phocaeicola</taxon>
    </lineage>
</organism>
<protein>
    <submittedName>
        <fullName evidence="1">Uncharacterized protein</fullName>
    </submittedName>
</protein>
<feature type="non-terminal residue" evidence="1">
    <location>
        <position position="1"/>
    </location>
</feature>
<gene>
    <name evidence="1" type="ORF">DXD46_21925</name>
</gene>
<sequence>DFIITWRETRTRPNAYLLMIEDIDAAIISRVLDVDQATVTRHKYNVRKEIEQLYPDGEFDCKVINLLYDRINSRRK</sequence>
<dbReference type="EMBL" id="QSPP01000134">
    <property type="protein sequence ID" value="RGJ74692.1"/>
    <property type="molecule type" value="Genomic_DNA"/>
</dbReference>
<evidence type="ECO:0000313" key="1">
    <source>
        <dbReference type="EMBL" id="RGJ74692.1"/>
    </source>
</evidence>
<comment type="caution">
    <text evidence="1">The sequence shown here is derived from an EMBL/GenBank/DDBJ whole genome shotgun (WGS) entry which is preliminary data.</text>
</comment>